<dbReference type="AlphaFoldDB" id="A0A2V1P714"/>
<organism evidence="9 10">
    <name type="scientific">Salibaculum griseiflavum</name>
    <dbReference type="NCBI Taxonomy" id="1914409"/>
    <lineage>
        <taxon>Bacteria</taxon>
        <taxon>Pseudomonadati</taxon>
        <taxon>Pseudomonadota</taxon>
        <taxon>Alphaproteobacteria</taxon>
        <taxon>Rhodobacterales</taxon>
        <taxon>Roseobacteraceae</taxon>
        <taxon>Salibaculum</taxon>
    </lineage>
</organism>
<evidence type="ECO:0000256" key="4">
    <source>
        <dbReference type="ARBA" id="ARBA00022692"/>
    </source>
</evidence>
<feature type="transmembrane region" description="Helical" evidence="8">
    <location>
        <begin position="138"/>
        <end position="156"/>
    </location>
</feature>
<evidence type="ECO:0000256" key="8">
    <source>
        <dbReference type="SAM" id="Phobius"/>
    </source>
</evidence>
<feature type="transmembrane region" description="Helical" evidence="8">
    <location>
        <begin position="186"/>
        <end position="210"/>
    </location>
</feature>
<dbReference type="OrthoDB" id="7865847at2"/>
<dbReference type="InterPro" id="IPR018584">
    <property type="entry name" value="GT87"/>
</dbReference>
<comment type="similarity">
    <text evidence="7">Belongs to the glycosyltransferase 87 family.</text>
</comment>
<feature type="transmembrane region" description="Helical" evidence="8">
    <location>
        <begin position="326"/>
        <end position="344"/>
    </location>
</feature>
<dbReference type="GO" id="GO:0016758">
    <property type="term" value="F:hexosyltransferase activity"/>
    <property type="evidence" value="ECO:0007669"/>
    <property type="project" value="InterPro"/>
</dbReference>
<feature type="transmembrane region" description="Helical" evidence="8">
    <location>
        <begin position="251"/>
        <end position="272"/>
    </location>
</feature>
<evidence type="ECO:0000256" key="2">
    <source>
        <dbReference type="ARBA" id="ARBA00022475"/>
    </source>
</evidence>
<name>A0A2V1P714_9RHOB</name>
<feature type="transmembrane region" description="Helical" evidence="8">
    <location>
        <begin position="216"/>
        <end position="239"/>
    </location>
</feature>
<dbReference type="Proteomes" id="UP000245293">
    <property type="component" value="Unassembled WGS sequence"/>
</dbReference>
<evidence type="ECO:0000256" key="5">
    <source>
        <dbReference type="ARBA" id="ARBA00022989"/>
    </source>
</evidence>
<evidence type="ECO:0000313" key="9">
    <source>
        <dbReference type="EMBL" id="PWG18279.1"/>
    </source>
</evidence>
<reference evidence="10" key="1">
    <citation type="submission" date="2018-05" db="EMBL/GenBank/DDBJ databases">
        <authorList>
            <person name="Du Z."/>
            <person name="Wang X."/>
        </authorList>
    </citation>
    <scope>NUCLEOTIDE SEQUENCE [LARGE SCALE GENOMIC DNA]</scope>
    <source>
        <strain evidence="10">WDS4C29</strain>
    </source>
</reference>
<evidence type="ECO:0000256" key="1">
    <source>
        <dbReference type="ARBA" id="ARBA00004651"/>
    </source>
</evidence>
<keyword evidence="5 8" id="KW-1133">Transmembrane helix</keyword>
<accession>A0A2V1P714</accession>
<feature type="transmembrane region" description="Helical" evidence="8">
    <location>
        <begin position="292"/>
        <end position="314"/>
    </location>
</feature>
<gene>
    <name evidence="9" type="ORF">DFK10_03250</name>
</gene>
<feature type="transmembrane region" description="Helical" evidence="8">
    <location>
        <begin position="364"/>
        <end position="384"/>
    </location>
</feature>
<feature type="transmembrane region" description="Helical" evidence="8">
    <location>
        <begin position="9"/>
        <end position="27"/>
    </location>
</feature>
<comment type="caution">
    <text evidence="9">The sequence shown here is derived from an EMBL/GenBank/DDBJ whole genome shotgun (WGS) entry which is preliminary data.</text>
</comment>
<dbReference type="GO" id="GO:0005886">
    <property type="term" value="C:plasma membrane"/>
    <property type="evidence" value="ECO:0007669"/>
    <property type="project" value="UniProtKB-SubCell"/>
</dbReference>
<keyword evidence="3" id="KW-0808">Transferase</keyword>
<evidence type="ECO:0000313" key="10">
    <source>
        <dbReference type="Proteomes" id="UP000245293"/>
    </source>
</evidence>
<evidence type="ECO:0000256" key="3">
    <source>
        <dbReference type="ARBA" id="ARBA00022679"/>
    </source>
</evidence>
<sequence>MPMRRRTETLIVVVAAMASIVLIWAGFGNSWHQDLSALYFAARSYGLGQTELIYLAPDRFFGAVASPEWQDMALQLGHGDELVLPYVYAPLWAAVLAPLAVRLDPIAFYNLVLVVHIGFFLWSILLARRIAAQGSAPLWAWFGIAALIALVSTPFLNAFWHNQPQITVTFLVLLAFERYRAGAWRMAGIALGLAAAIKITPAILAVIFLMDRHWRAAGVAAATGLGLLMLSLAIAGLPLHIAFWEQLQRASAYMVLTPLNLGLEAVIARWGEVISGGLGSGMEDKALTVVESGGWGGLLSMAVLILGLALIWRVTRGAGQPVYPRLLALWALVILCGPLAWNHYLIGPLYLLPGVLWHLPRRLAAPALVMIVLAVSLPLQVVLMAGQTDPVWLMSLGAASLCAMFWLAILSVSP</sequence>
<keyword evidence="6 8" id="KW-0472">Membrane</keyword>
<dbReference type="Pfam" id="PF09594">
    <property type="entry name" value="GT87"/>
    <property type="match status" value="1"/>
</dbReference>
<proteinExistence type="inferred from homology"/>
<comment type="subcellular location">
    <subcellularLocation>
        <location evidence="1">Cell membrane</location>
        <topology evidence="1">Multi-pass membrane protein</topology>
    </subcellularLocation>
</comment>
<dbReference type="EMBL" id="QETF01000002">
    <property type="protein sequence ID" value="PWG18279.1"/>
    <property type="molecule type" value="Genomic_DNA"/>
</dbReference>
<keyword evidence="4 8" id="KW-0812">Transmembrane</keyword>
<protein>
    <recommendedName>
        <fullName evidence="11">DUF2029 domain-containing protein</fullName>
    </recommendedName>
</protein>
<feature type="transmembrane region" description="Helical" evidence="8">
    <location>
        <begin position="106"/>
        <end position="126"/>
    </location>
</feature>
<evidence type="ECO:0008006" key="11">
    <source>
        <dbReference type="Google" id="ProtNLM"/>
    </source>
</evidence>
<keyword evidence="10" id="KW-1185">Reference proteome</keyword>
<evidence type="ECO:0000256" key="6">
    <source>
        <dbReference type="ARBA" id="ARBA00023136"/>
    </source>
</evidence>
<keyword evidence="2" id="KW-1003">Cell membrane</keyword>
<evidence type="ECO:0000256" key="7">
    <source>
        <dbReference type="ARBA" id="ARBA00024033"/>
    </source>
</evidence>
<feature type="transmembrane region" description="Helical" evidence="8">
    <location>
        <begin position="391"/>
        <end position="412"/>
    </location>
</feature>